<gene>
    <name evidence="2" type="ORF">WUBG_14894</name>
</gene>
<feature type="region of interest" description="Disordered" evidence="1">
    <location>
        <begin position="68"/>
        <end position="145"/>
    </location>
</feature>
<organism evidence="2">
    <name type="scientific">Wuchereria bancrofti</name>
    <dbReference type="NCBI Taxonomy" id="6293"/>
    <lineage>
        <taxon>Eukaryota</taxon>
        <taxon>Metazoa</taxon>
        <taxon>Ecdysozoa</taxon>
        <taxon>Nematoda</taxon>
        <taxon>Chromadorea</taxon>
        <taxon>Rhabditida</taxon>
        <taxon>Spirurina</taxon>
        <taxon>Spiruromorpha</taxon>
        <taxon>Filarioidea</taxon>
        <taxon>Onchocercidae</taxon>
        <taxon>Wuchereria</taxon>
    </lineage>
</organism>
<sequence>MDYRELNIRNTPEMNRSRPDRYQSTSNRKQLRVVQAQKRRELNAKAKTDLQKQPDLLSTTVYATIGRSRRELSEKRPERSLQTFDGSKQRASLTPTPASQRTQSRPLSGEVMDYRELNIRNTPEMNRSRPDRYQSTRLKDNQYWV</sequence>
<evidence type="ECO:0000313" key="2">
    <source>
        <dbReference type="EMBL" id="EJW74197.1"/>
    </source>
</evidence>
<reference evidence="2" key="1">
    <citation type="submission" date="2012-08" db="EMBL/GenBank/DDBJ databases">
        <title>The Genome Sequence of Wuchereria bancrofti.</title>
        <authorList>
            <consortium name="The Broad Institute Genome Sequencing Platform"/>
            <consortium name="Broad Institute Genome Sequencing Center for Infectious Disease"/>
            <person name="Nutman T.B."/>
            <person name="Fink D.L."/>
            <person name="Russ C."/>
            <person name="Young S."/>
            <person name="Zeng Q."/>
            <person name="Koehrsen M."/>
            <person name="Alvarado L."/>
            <person name="Berlin A."/>
            <person name="Borenstein D."/>
            <person name="Chapman S.B."/>
            <person name="Chen Z."/>
            <person name="Engels R."/>
            <person name="Freedman E."/>
            <person name="Gellesch M."/>
            <person name="Goldberg J."/>
            <person name="Griggs A."/>
            <person name="Gujja S."/>
            <person name="Heilman E.R."/>
            <person name="Heiman D."/>
            <person name="Hepburn T."/>
            <person name="Howarth C."/>
            <person name="Jen D."/>
            <person name="Larson L."/>
            <person name="Lewis B."/>
            <person name="Mehta T."/>
            <person name="Park D."/>
            <person name="Pearson M."/>
            <person name="Richards J."/>
            <person name="Roberts A."/>
            <person name="Saif S."/>
            <person name="Shea T."/>
            <person name="Shenoy N."/>
            <person name="Sisk P."/>
            <person name="Stolte C."/>
            <person name="Sykes S."/>
            <person name="Walk T."/>
            <person name="White J."/>
            <person name="Yandava C."/>
            <person name="Haas B."/>
            <person name="Henn M.R."/>
            <person name="Nusbaum C."/>
            <person name="Birren B."/>
        </authorList>
    </citation>
    <scope>NUCLEOTIDE SEQUENCE</scope>
</reference>
<dbReference type="EMBL" id="ADBV01012693">
    <property type="protein sequence ID" value="EJW74197.1"/>
    <property type="molecule type" value="Genomic_DNA"/>
</dbReference>
<comment type="caution">
    <text evidence="2">The sequence shown here is derived from an EMBL/GenBank/DDBJ whole genome shotgun (WGS) entry which is preliminary data.</text>
</comment>
<feature type="compositionally biased region" description="Basic and acidic residues" evidence="1">
    <location>
        <begin position="126"/>
        <end position="145"/>
    </location>
</feature>
<feature type="region of interest" description="Disordered" evidence="1">
    <location>
        <begin position="1"/>
        <end position="34"/>
    </location>
</feature>
<dbReference type="Proteomes" id="UP000004810">
    <property type="component" value="Unassembled WGS sequence"/>
</dbReference>
<name>J9EAZ9_WUCBA</name>
<protein>
    <submittedName>
        <fullName evidence="2">Uncharacterized protein</fullName>
    </submittedName>
</protein>
<feature type="compositionally biased region" description="Basic and acidic residues" evidence="1">
    <location>
        <begin position="68"/>
        <end position="79"/>
    </location>
</feature>
<dbReference type="AlphaFoldDB" id="J9EAZ9"/>
<evidence type="ECO:0000256" key="1">
    <source>
        <dbReference type="SAM" id="MobiDB-lite"/>
    </source>
</evidence>
<feature type="compositionally biased region" description="Polar residues" evidence="1">
    <location>
        <begin position="80"/>
        <end position="106"/>
    </location>
</feature>
<accession>J9EAZ9</accession>
<proteinExistence type="predicted"/>